<dbReference type="KEGG" id="arac:E0W69_018285"/>
<dbReference type="OrthoDB" id="3251881at2"/>
<accession>A0A5P2G995</accession>
<name>A0A5P2G995_9BACT</name>
<dbReference type="RefSeq" id="WP_131331503.1">
    <property type="nucleotide sequence ID" value="NZ_CP044016.1"/>
</dbReference>
<dbReference type="EMBL" id="CP044016">
    <property type="protein sequence ID" value="QES90522.1"/>
    <property type="molecule type" value="Genomic_DNA"/>
</dbReference>
<organism evidence="1 2">
    <name type="scientific">Rhizosphaericola mali</name>
    <dbReference type="NCBI Taxonomy" id="2545455"/>
    <lineage>
        <taxon>Bacteria</taxon>
        <taxon>Pseudomonadati</taxon>
        <taxon>Bacteroidota</taxon>
        <taxon>Chitinophagia</taxon>
        <taxon>Chitinophagales</taxon>
        <taxon>Chitinophagaceae</taxon>
        <taxon>Rhizosphaericola</taxon>
    </lineage>
</organism>
<evidence type="ECO:0000313" key="2">
    <source>
        <dbReference type="Proteomes" id="UP000292424"/>
    </source>
</evidence>
<protein>
    <recommendedName>
        <fullName evidence="3">Glycosyltransferase family 4 protein</fullName>
    </recommendedName>
</protein>
<keyword evidence="2" id="KW-1185">Reference proteome</keyword>
<dbReference type="AlphaFoldDB" id="A0A5P2G995"/>
<evidence type="ECO:0008006" key="3">
    <source>
        <dbReference type="Google" id="ProtNLM"/>
    </source>
</evidence>
<reference evidence="1 2" key="1">
    <citation type="submission" date="2019-09" db="EMBL/GenBank/DDBJ databases">
        <title>Complete genome sequence of Arachidicoccus sp. B3-10 isolated from apple orchard soil.</title>
        <authorList>
            <person name="Kim H.S."/>
            <person name="Han K.-I."/>
            <person name="Suh M.K."/>
            <person name="Lee K.C."/>
            <person name="Eom M.K."/>
            <person name="Kim J.-S."/>
            <person name="Kang S.W."/>
            <person name="Sin Y."/>
            <person name="Lee J.-S."/>
        </authorList>
    </citation>
    <scope>NUCLEOTIDE SEQUENCE [LARGE SCALE GENOMIC DNA]</scope>
    <source>
        <strain evidence="1 2">B3-10</strain>
    </source>
</reference>
<sequence>MAKKIVLLGMPESYGLSMTIVQELQKMDFLVVDISFKDYGFQYKNWKQKIISWYNKKIKGNKHFKNDLKFAPYKSKIDSIIDSYEKFDYALFIRADIYPKYILDKVRRKTRKFIGYQWDGLSRYPRINEYIPLFDKFFVFDKEDAFKNNRVIPITNFYIEKECDNVLTPIKRAIFLGSFFKDRYDILITIQKLLHEKKIDFDIFLLGAEAKNSIADKLTFEILKSPLPYNNYLSTLMKYDIIIDLPLSIHHGFSFRVLEALGLEKKLITTNSSLMQADFYDKNNIFVLNQHNKEDIILFLEKPYKKLDKSIKEKYNFKNWINTLLMLDNE</sequence>
<dbReference type="Proteomes" id="UP000292424">
    <property type="component" value="Chromosome"/>
</dbReference>
<proteinExistence type="predicted"/>
<evidence type="ECO:0000313" key="1">
    <source>
        <dbReference type="EMBL" id="QES90522.1"/>
    </source>
</evidence>
<gene>
    <name evidence="1" type="ORF">E0W69_018285</name>
</gene>